<keyword evidence="1" id="KW-0949">S-adenosyl-L-methionine</keyword>
<name>A0A8J3YPF1_9ACTN</name>
<dbReference type="SUPFAM" id="SSF102114">
    <property type="entry name" value="Radical SAM enzymes"/>
    <property type="match status" value="1"/>
</dbReference>
<keyword evidence="2" id="KW-0479">Metal-binding</keyword>
<evidence type="ECO:0000256" key="2">
    <source>
        <dbReference type="ARBA" id="ARBA00022723"/>
    </source>
</evidence>
<evidence type="ECO:0000259" key="6">
    <source>
        <dbReference type="Pfam" id="PF04055"/>
    </source>
</evidence>
<dbReference type="GO" id="GO:0003824">
    <property type="term" value="F:catalytic activity"/>
    <property type="evidence" value="ECO:0007669"/>
    <property type="project" value="InterPro"/>
</dbReference>
<dbReference type="GO" id="GO:0046872">
    <property type="term" value="F:metal ion binding"/>
    <property type="evidence" value="ECO:0007669"/>
    <property type="project" value="UniProtKB-KW"/>
</dbReference>
<protein>
    <recommendedName>
        <fullName evidence="6">Radical SAM core domain-containing protein</fullName>
    </recommendedName>
</protein>
<evidence type="ECO:0000313" key="7">
    <source>
        <dbReference type="EMBL" id="GIJ47868.1"/>
    </source>
</evidence>
<dbReference type="InterPro" id="IPR058240">
    <property type="entry name" value="rSAM_sf"/>
</dbReference>
<dbReference type="EMBL" id="BOPF01000018">
    <property type="protein sequence ID" value="GIJ47868.1"/>
    <property type="molecule type" value="Genomic_DNA"/>
</dbReference>
<dbReference type="CDD" id="cd01335">
    <property type="entry name" value="Radical_SAM"/>
    <property type="match status" value="1"/>
</dbReference>
<dbReference type="Gene3D" id="3.20.20.70">
    <property type="entry name" value="Aldolase class I"/>
    <property type="match status" value="1"/>
</dbReference>
<dbReference type="InterPro" id="IPR050377">
    <property type="entry name" value="Radical_SAM_PqqE_MftC-like"/>
</dbReference>
<dbReference type="PANTHER" id="PTHR11228">
    <property type="entry name" value="RADICAL SAM DOMAIN PROTEIN"/>
    <property type="match status" value="1"/>
</dbReference>
<evidence type="ECO:0000256" key="5">
    <source>
        <dbReference type="SAM" id="MobiDB-lite"/>
    </source>
</evidence>
<dbReference type="RefSeq" id="WP_203901373.1">
    <property type="nucleotide sequence ID" value="NZ_BOPF01000018.1"/>
</dbReference>
<accession>A0A8J3YPF1</accession>
<comment type="caution">
    <text evidence="7">The sequence shown here is derived from an EMBL/GenBank/DDBJ whole genome shotgun (WGS) entry which is preliminary data.</text>
</comment>
<keyword evidence="8" id="KW-1185">Reference proteome</keyword>
<dbReference type="SFLD" id="SFLDS00029">
    <property type="entry name" value="Radical_SAM"/>
    <property type="match status" value="1"/>
</dbReference>
<dbReference type="Pfam" id="PF04055">
    <property type="entry name" value="Radical_SAM"/>
    <property type="match status" value="1"/>
</dbReference>
<keyword evidence="4" id="KW-0411">Iron-sulfur</keyword>
<sequence length="371" mass="38482">MDLAELVRLRPVPGAGVLFALTQRCPLRCRHCSSSSTMDGPEPEAARALAFVESFARDRAPAVLLMTGGEPLLRPDLVTALAAAARRAGTRSALLTGAFFAAADPVPAPILRAIRAVEHFSVSVDAFHERQVRRRDVLRLLGRVRAEGIAVSVHALAAGADDGYLAGLDADLRRALGGPVPMLVNTVRAIGRATGWATARPHAADPADVNPCAMAAWPVVAPDGTVVACCNQDTVDRRPVPAHLRLGHVDTDDWPTIRARGLASPALRMIRAAGPGYLASLCPPAADDRDAAGTSRTARAGDPAAAGGGSQCATCRRLGPAALEAARGVASGAAGALLDGHAAEVQRAAGPVALLRRYADPRHAHLVEVAR</sequence>
<proteinExistence type="predicted"/>
<keyword evidence="3" id="KW-0408">Iron</keyword>
<dbReference type="GO" id="GO:0051536">
    <property type="term" value="F:iron-sulfur cluster binding"/>
    <property type="evidence" value="ECO:0007669"/>
    <property type="project" value="UniProtKB-KW"/>
</dbReference>
<dbReference type="AlphaFoldDB" id="A0A8J3YPF1"/>
<reference evidence="7" key="1">
    <citation type="submission" date="2021-01" db="EMBL/GenBank/DDBJ databases">
        <title>Whole genome shotgun sequence of Virgisporangium aliadipatigenens NBRC 105644.</title>
        <authorList>
            <person name="Komaki H."/>
            <person name="Tamura T."/>
        </authorList>
    </citation>
    <scope>NUCLEOTIDE SEQUENCE</scope>
    <source>
        <strain evidence="7">NBRC 105644</strain>
    </source>
</reference>
<feature type="region of interest" description="Disordered" evidence="5">
    <location>
        <begin position="288"/>
        <end position="311"/>
    </location>
</feature>
<evidence type="ECO:0000256" key="3">
    <source>
        <dbReference type="ARBA" id="ARBA00023004"/>
    </source>
</evidence>
<evidence type="ECO:0000256" key="1">
    <source>
        <dbReference type="ARBA" id="ARBA00022691"/>
    </source>
</evidence>
<gene>
    <name evidence="7" type="ORF">Val02_47540</name>
</gene>
<evidence type="ECO:0000256" key="4">
    <source>
        <dbReference type="ARBA" id="ARBA00023014"/>
    </source>
</evidence>
<feature type="domain" description="Radical SAM core" evidence="6">
    <location>
        <begin position="21"/>
        <end position="151"/>
    </location>
</feature>
<dbReference type="PANTHER" id="PTHR11228:SF7">
    <property type="entry name" value="PQQA PEPTIDE CYCLASE"/>
    <property type="match status" value="1"/>
</dbReference>
<dbReference type="InterPro" id="IPR013785">
    <property type="entry name" value="Aldolase_TIM"/>
</dbReference>
<evidence type="ECO:0000313" key="8">
    <source>
        <dbReference type="Proteomes" id="UP000619260"/>
    </source>
</evidence>
<organism evidence="7 8">
    <name type="scientific">Virgisporangium aliadipatigenens</name>
    <dbReference type="NCBI Taxonomy" id="741659"/>
    <lineage>
        <taxon>Bacteria</taxon>
        <taxon>Bacillati</taxon>
        <taxon>Actinomycetota</taxon>
        <taxon>Actinomycetes</taxon>
        <taxon>Micromonosporales</taxon>
        <taxon>Micromonosporaceae</taxon>
        <taxon>Virgisporangium</taxon>
    </lineage>
</organism>
<dbReference type="Proteomes" id="UP000619260">
    <property type="component" value="Unassembled WGS sequence"/>
</dbReference>
<dbReference type="InterPro" id="IPR007197">
    <property type="entry name" value="rSAM"/>
</dbReference>